<evidence type="ECO:0000313" key="3">
    <source>
        <dbReference type="Proteomes" id="UP000002296"/>
    </source>
</evidence>
<dbReference type="KEGG" id="tcr:410199.50"/>
<keyword evidence="1" id="KW-0812">Transmembrane</keyword>
<dbReference type="InParanoid" id="Q4CRG7"/>
<feature type="transmembrane region" description="Helical" evidence="1">
    <location>
        <begin position="64"/>
        <end position="82"/>
    </location>
</feature>
<evidence type="ECO:0000256" key="1">
    <source>
        <dbReference type="SAM" id="Phobius"/>
    </source>
</evidence>
<comment type="caution">
    <text evidence="2">The sequence shown here is derived from an EMBL/GenBank/DDBJ whole genome shotgun (WGS) entry which is preliminary data.</text>
</comment>
<dbReference type="RefSeq" id="XP_804724.1">
    <property type="nucleotide sequence ID" value="XM_799631.1"/>
</dbReference>
<dbReference type="EMBL" id="AAHK01002278">
    <property type="protein sequence ID" value="EAN82873.1"/>
    <property type="molecule type" value="Genomic_DNA"/>
</dbReference>
<accession>Q4CRG7</accession>
<dbReference type="Proteomes" id="UP000002296">
    <property type="component" value="Unassembled WGS sequence"/>
</dbReference>
<dbReference type="GeneID" id="3534262"/>
<dbReference type="AlphaFoldDB" id="Q4CRG7"/>
<keyword evidence="1" id="KW-1133">Transmembrane helix</keyword>
<reference evidence="2 3" key="1">
    <citation type="journal article" date="2005" name="Science">
        <title>The genome sequence of Trypanosoma cruzi, etiologic agent of Chagas disease.</title>
        <authorList>
            <person name="El-Sayed N.M."/>
            <person name="Myler P.J."/>
            <person name="Bartholomeu D.C."/>
            <person name="Nilsson D."/>
            <person name="Aggarwal G."/>
            <person name="Tran A.N."/>
            <person name="Ghedin E."/>
            <person name="Worthey E.A."/>
            <person name="Delcher A.L."/>
            <person name="Blandin G."/>
            <person name="Westenberger S.J."/>
            <person name="Caler E."/>
            <person name="Cerqueira G.C."/>
            <person name="Branche C."/>
            <person name="Haas B."/>
            <person name="Anupama A."/>
            <person name="Arner E."/>
            <person name="Aslund L."/>
            <person name="Attipoe P."/>
            <person name="Bontempi E."/>
            <person name="Bringaud F."/>
            <person name="Burton P."/>
            <person name="Cadag E."/>
            <person name="Campbell D.A."/>
            <person name="Carrington M."/>
            <person name="Crabtree J."/>
            <person name="Darban H."/>
            <person name="da Silveira J.F."/>
            <person name="de Jong P."/>
            <person name="Edwards K."/>
            <person name="Englund P.T."/>
            <person name="Fazelina G."/>
            <person name="Feldblyum T."/>
            <person name="Ferella M."/>
            <person name="Frasch A.C."/>
            <person name="Gull K."/>
            <person name="Horn D."/>
            <person name="Hou L."/>
            <person name="Huang Y."/>
            <person name="Kindlund E."/>
            <person name="Klingbeil M."/>
            <person name="Kluge S."/>
            <person name="Koo H."/>
            <person name="Lacerda D."/>
            <person name="Levin M.J."/>
            <person name="Lorenzi H."/>
            <person name="Louie T."/>
            <person name="Machado C.R."/>
            <person name="McCulloch R."/>
            <person name="McKenna A."/>
            <person name="Mizuno Y."/>
            <person name="Mottram J.C."/>
            <person name="Nelson S."/>
            <person name="Ochaya S."/>
            <person name="Osoegawa K."/>
            <person name="Pai G."/>
            <person name="Parsons M."/>
            <person name="Pentony M."/>
            <person name="Pettersson U."/>
            <person name="Pop M."/>
            <person name="Ramirez J.L."/>
            <person name="Rinta J."/>
            <person name="Robertson L."/>
            <person name="Salzberg S.L."/>
            <person name="Sanchez D.O."/>
            <person name="Seyler A."/>
            <person name="Sharma R."/>
            <person name="Shetty J."/>
            <person name="Simpson A.J."/>
            <person name="Sisk E."/>
            <person name="Tammi M.T."/>
            <person name="Tarleton R."/>
            <person name="Teixeira S."/>
            <person name="Van Aken S."/>
            <person name="Vogt C."/>
            <person name="Ward P.N."/>
            <person name="Wickstead B."/>
            <person name="Wortman J."/>
            <person name="White O."/>
            <person name="Fraser C.M."/>
            <person name="Stuart K.D."/>
            <person name="Andersson B."/>
        </authorList>
    </citation>
    <scope>NUCLEOTIDE SEQUENCE [LARGE SCALE GENOMIC DNA]</scope>
    <source>
        <strain evidence="2 3">CL Brener</strain>
    </source>
</reference>
<dbReference type="PaxDb" id="353153-Q4CRG7"/>
<protein>
    <submittedName>
        <fullName evidence="2">Uncharacterized protein</fullName>
    </submittedName>
</protein>
<keyword evidence="3" id="KW-1185">Reference proteome</keyword>
<proteinExistence type="predicted"/>
<organism evidence="2 3">
    <name type="scientific">Trypanosoma cruzi (strain CL Brener)</name>
    <dbReference type="NCBI Taxonomy" id="353153"/>
    <lineage>
        <taxon>Eukaryota</taxon>
        <taxon>Discoba</taxon>
        <taxon>Euglenozoa</taxon>
        <taxon>Kinetoplastea</taxon>
        <taxon>Metakinetoplastina</taxon>
        <taxon>Trypanosomatida</taxon>
        <taxon>Trypanosomatidae</taxon>
        <taxon>Trypanosoma</taxon>
        <taxon>Schizotrypanum</taxon>
    </lineage>
</organism>
<name>Q4CRG7_TRYCC</name>
<evidence type="ECO:0000313" key="2">
    <source>
        <dbReference type="EMBL" id="EAN82873.1"/>
    </source>
</evidence>
<sequence length="105" mass="11119">MVAGCNAATCVSALVCRLQPRDCSVVETFGYRSGANGHVSFCWNLATLHGGCVRLRGRWEGDGVTGVIVSALLFVSGCALVGTVCDRMPLSATVFICCCFCLFFL</sequence>
<gene>
    <name evidence="2" type="ORF">Tc00.1047053410199.50</name>
</gene>
<keyword evidence="1" id="KW-0472">Membrane</keyword>